<dbReference type="InterPro" id="IPR036388">
    <property type="entry name" value="WH-like_DNA-bd_sf"/>
</dbReference>
<dbReference type="InterPro" id="IPR000595">
    <property type="entry name" value="cNMP-bd_dom"/>
</dbReference>
<dbReference type="SUPFAM" id="SSF46785">
    <property type="entry name" value="Winged helix' DNA-binding domain"/>
    <property type="match status" value="1"/>
</dbReference>
<dbReference type="OrthoDB" id="9776746at2"/>
<dbReference type="InterPro" id="IPR014710">
    <property type="entry name" value="RmlC-like_jellyroll"/>
</dbReference>
<evidence type="ECO:0000256" key="1">
    <source>
        <dbReference type="ARBA" id="ARBA00023015"/>
    </source>
</evidence>
<dbReference type="Pfam" id="PF13545">
    <property type="entry name" value="HTH_Crp_2"/>
    <property type="match status" value="1"/>
</dbReference>
<name>A0A078KQ79_9FIRM</name>
<proteinExistence type="predicted"/>
<protein>
    <submittedName>
        <fullName evidence="5">CarD family transcriptional regulator</fullName>
    </submittedName>
</protein>
<dbReference type="PANTHER" id="PTHR24567:SF74">
    <property type="entry name" value="HTH-TYPE TRANSCRIPTIONAL REGULATOR ARCR"/>
    <property type="match status" value="1"/>
</dbReference>
<sequence>MLSDNDIRYLREHLPFLKDTEIERIESASNEHYPKGSIILSGKNECKGLAFVKSGCLRAFFETADGKEITLFRLMPGDVCLLTASCILHNITFEIILEAEKDSTVMTIPAAAWEQIAKNNSEARNFEVSLMSKRFSEVMWVVEQLVSKNVGQRIAGFLLRQSELTKSESLSVTHEMIAKNLGTAREVVSRLLKYFENDGAVRLERGRIVITDFAKLQRLSE</sequence>
<dbReference type="PROSITE" id="PS51063">
    <property type="entry name" value="HTH_CRP_2"/>
    <property type="match status" value="1"/>
</dbReference>
<dbReference type="AlphaFoldDB" id="A0A078KQ79"/>
<accession>A0A078KQ79</accession>
<dbReference type="GO" id="GO:0003700">
    <property type="term" value="F:DNA-binding transcription factor activity"/>
    <property type="evidence" value="ECO:0007669"/>
    <property type="project" value="TreeGrafter"/>
</dbReference>
<dbReference type="CDD" id="cd00038">
    <property type="entry name" value="CAP_ED"/>
    <property type="match status" value="1"/>
</dbReference>
<dbReference type="PATRIC" id="fig|29343.3.peg.1552"/>
<evidence type="ECO:0000313" key="6">
    <source>
        <dbReference type="Proteomes" id="UP000032431"/>
    </source>
</evidence>
<dbReference type="Proteomes" id="UP000032431">
    <property type="component" value="Chromosome I"/>
</dbReference>
<dbReference type="SUPFAM" id="SSF51206">
    <property type="entry name" value="cAMP-binding domain-like"/>
    <property type="match status" value="1"/>
</dbReference>
<dbReference type="SMART" id="SM00419">
    <property type="entry name" value="HTH_CRP"/>
    <property type="match status" value="1"/>
</dbReference>
<dbReference type="KEGG" id="ccel:CCDG5_1473"/>
<gene>
    <name evidence="5" type="ORF">CCDG5_1473</name>
</gene>
<dbReference type="Gene3D" id="1.10.10.10">
    <property type="entry name" value="Winged helix-like DNA-binding domain superfamily/Winged helix DNA-binding domain"/>
    <property type="match status" value="1"/>
</dbReference>
<evidence type="ECO:0000259" key="4">
    <source>
        <dbReference type="PROSITE" id="PS51063"/>
    </source>
</evidence>
<dbReference type="Pfam" id="PF00027">
    <property type="entry name" value="cNMP_binding"/>
    <property type="match status" value="1"/>
</dbReference>
<feature type="domain" description="HTH crp-type" evidence="4">
    <location>
        <begin position="148"/>
        <end position="214"/>
    </location>
</feature>
<dbReference type="HOGENOM" id="CLU_075053_7_2_9"/>
<dbReference type="PANTHER" id="PTHR24567">
    <property type="entry name" value="CRP FAMILY TRANSCRIPTIONAL REGULATORY PROTEIN"/>
    <property type="match status" value="1"/>
</dbReference>
<dbReference type="Gene3D" id="2.60.120.10">
    <property type="entry name" value="Jelly Rolls"/>
    <property type="match status" value="1"/>
</dbReference>
<dbReference type="STRING" id="29343.CCDG5_1473"/>
<dbReference type="InterPro" id="IPR012318">
    <property type="entry name" value="HTH_CRP"/>
</dbReference>
<dbReference type="CDD" id="cd00092">
    <property type="entry name" value="HTH_CRP"/>
    <property type="match status" value="1"/>
</dbReference>
<organism evidence="5 6">
    <name type="scientific">[Clostridium] cellulosi</name>
    <dbReference type="NCBI Taxonomy" id="29343"/>
    <lineage>
        <taxon>Bacteria</taxon>
        <taxon>Bacillati</taxon>
        <taxon>Bacillota</taxon>
        <taxon>Clostridia</taxon>
        <taxon>Eubacteriales</taxon>
        <taxon>Oscillospiraceae</taxon>
        <taxon>Oscillospiraceae incertae sedis</taxon>
    </lineage>
</organism>
<keyword evidence="1" id="KW-0805">Transcription regulation</keyword>
<dbReference type="InterPro" id="IPR050397">
    <property type="entry name" value="Env_Response_Regulators"/>
</dbReference>
<keyword evidence="3" id="KW-0804">Transcription</keyword>
<dbReference type="InterPro" id="IPR018490">
    <property type="entry name" value="cNMP-bd_dom_sf"/>
</dbReference>
<reference evidence="6" key="1">
    <citation type="submission" date="2014-07" db="EMBL/GenBank/DDBJ databases">
        <authorList>
            <person name="Wibberg D."/>
        </authorList>
    </citation>
    <scope>NUCLEOTIDE SEQUENCE [LARGE SCALE GENOMIC DNA]</scope>
    <source>
        <strain evidence="6">DG5</strain>
    </source>
</reference>
<dbReference type="GO" id="GO:0003677">
    <property type="term" value="F:DNA binding"/>
    <property type="evidence" value="ECO:0007669"/>
    <property type="project" value="UniProtKB-KW"/>
</dbReference>
<evidence type="ECO:0000256" key="3">
    <source>
        <dbReference type="ARBA" id="ARBA00023163"/>
    </source>
</evidence>
<keyword evidence="6" id="KW-1185">Reference proteome</keyword>
<evidence type="ECO:0000313" key="5">
    <source>
        <dbReference type="EMBL" id="CDZ24583.1"/>
    </source>
</evidence>
<dbReference type="InterPro" id="IPR036390">
    <property type="entry name" value="WH_DNA-bd_sf"/>
</dbReference>
<keyword evidence="2" id="KW-0238">DNA-binding</keyword>
<evidence type="ECO:0000256" key="2">
    <source>
        <dbReference type="ARBA" id="ARBA00023125"/>
    </source>
</evidence>
<dbReference type="GO" id="GO:0005829">
    <property type="term" value="C:cytosol"/>
    <property type="evidence" value="ECO:0007669"/>
    <property type="project" value="TreeGrafter"/>
</dbReference>
<dbReference type="EMBL" id="LM995447">
    <property type="protein sequence ID" value="CDZ24583.1"/>
    <property type="molecule type" value="Genomic_DNA"/>
</dbReference>